<dbReference type="PANTHER" id="PTHR37422:SF13">
    <property type="entry name" value="LIPOPOLYSACCHARIDE BIOSYNTHESIS PROTEIN PA4999-RELATED"/>
    <property type="match status" value="1"/>
</dbReference>
<feature type="region of interest" description="Disordered" evidence="5">
    <location>
        <begin position="427"/>
        <end position="448"/>
    </location>
</feature>
<dbReference type="EMBL" id="JAFCLK010000049">
    <property type="protein sequence ID" value="MBR1140830.1"/>
    <property type="molecule type" value="Genomic_DNA"/>
</dbReference>
<feature type="transmembrane region" description="Helical" evidence="6">
    <location>
        <begin position="406"/>
        <end position="424"/>
    </location>
</feature>
<organism evidence="8 9">
    <name type="scientific">Bradyrhizobium denitrificans</name>
    <dbReference type="NCBI Taxonomy" id="2734912"/>
    <lineage>
        <taxon>Bacteria</taxon>
        <taxon>Pseudomonadati</taxon>
        <taxon>Pseudomonadota</taxon>
        <taxon>Alphaproteobacteria</taxon>
        <taxon>Hyphomicrobiales</taxon>
        <taxon>Nitrobacteraceae</taxon>
        <taxon>Bradyrhizobium</taxon>
    </lineage>
</organism>
<evidence type="ECO:0000256" key="2">
    <source>
        <dbReference type="ARBA" id="ARBA00022692"/>
    </source>
</evidence>
<keyword evidence="2 6" id="KW-0812">Transmembrane</keyword>
<feature type="transmembrane region" description="Helical" evidence="6">
    <location>
        <begin position="351"/>
        <end position="368"/>
    </location>
</feature>
<evidence type="ECO:0000256" key="5">
    <source>
        <dbReference type="SAM" id="MobiDB-lite"/>
    </source>
</evidence>
<dbReference type="Proteomes" id="UP001314635">
    <property type="component" value="Unassembled WGS sequence"/>
</dbReference>
<dbReference type="InterPro" id="IPR051533">
    <property type="entry name" value="WaaL-like"/>
</dbReference>
<feature type="transmembrane region" description="Helical" evidence="6">
    <location>
        <begin position="80"/>
        <end position="101"/>
    </location>
</feature>
<feature type="domain" description="O-antigen ligase-related" evidence="7">
    <location>
        <begin position="216"/>
        <end position="362"/>
    </location>
</feature>
<evidence type="ECO:0000256" key="3">
    <source>
        <dbReference type="ARBA" id="ARBA00022989"/>
    </source>
</evidence>
<protein>
    <submittedName>
        <fullName evidence="8">O-antigen ligase family protein</fullName>
    </submittedName>
</protein>
<keyword evidence="9" id="KW-1185">Reference proteome</keyword>
<name>A0ABS5GI53_9BRAD</name>
<evidence type="ECO:0000256" key="1">
    <source>
        <dbReference type="ARBA" id="ARBA00004141"/>
    </source>
</evidence>
<keyword evidence="4 6" id="KW-0472">Membrane</keyword>
<gene>
    <name evidence="8" type="ORF">JQ619_34295</name>
</gene>
<evidence type="ECO:0000313" key="8">
    <source>
        <dbReference type="EMBL" id="MBR1140830.1"/>
    </source>
</evidence>
<dbReference type="InterPro" id="IPR007016">
    <property type="entry name" value="O-antigen_ligase-rel_domated"/>
</dbReference>
<feature type="transmembrane region" description="Helical" evidence="6">
    <location>
        <begin position="136"/>
        <end position="157"/>
    </location>
</feature>
<feature type="transmembrane region" description="Helical" evidence="6">
    <location>
        <begin position="254"/>
        <end position="272"/>
    </location>
</feature>
<feature type="transmembrane region" description="Helical" evidence="6">
    <location>
        <begin position="42"/>
        <end position="68"/>
    </location>
</feature>
<dbReference type="GO" id="GO:0016874">
    <property type="term" value="F:ligase activity"/>
    <property type="evidence" value="ECO:0007669"/>
    <property type="project" value="UniProtKB-KW"/>
</dbReference>
<reference evidence="9" key="1">
    <citation type="journal article" date="2021" name="ISME J.">
        <title>Evolutionary origin and ecological implication of a unique nif island in free-living Bradyrhizobium lineages.</title>
        <authorList>
            <person name="Tao J."/>
        </authorList>
    </citation>
    <scope>NUCLEOTIDE SEQUENCE [LARGE SCALE GENOMIC DNA]</scope>
    <source>
        <strain evidence="9">SZCCT0094</strain>
    </source>
</reference>
<feature type="transmembrane region" description="Helical" evidence="6">
    <location>
        <begin position="204"/>
        <end position="224"/>
    </location>
</feature>
<accession>A0ABS5GI53</accession>
<evidence type="ECO:0000256" key="4">
    <source>
        <dbReference type="ARBA" id="ARBA00023136"/>
    </source>
</evidence>
<sequence>MAQDAWPMTLETGSSRDAPQARSVATPWVEAPLYLRLADTMVVLTAVALPWSTTATAFFIVLWLVLLIPTIDWDELVRSLATPVSAMPLAFFVLADIGVLWSGGPWDSGIKGLNPVSKLLLIPFLLYHFRRSPRAAWVLAGFIGSCTLLMILSWIVVVDPSWKISATASSGVPVKNYIDQSQEFAFCAFALAPLLLLAWTRRQLLMAAGLLGLIAGFLANMLFVASARTALIYLPVLLVLFGVRHLSRRAMLGLVAVALAAGTLVWTTSPYLRQRVADVAIEYRAYDANVPASTAQRLTYWRKSLKFFADAPLLGHGTGAIRHLFESDAAGQTGLRAEVVNNPHNQTLNVAIQWGLAGVVVLYAMWAVHLRLFWRMHPAAWIGLAIVVQNLVSSLLNSHLFDFNEGWMYVLGVGVAGGVVLGRADASDRSDAVPSDPRAPDAGSIAAA</sequence>
<proteinExistence type="predicted"/>
<evidence type="ECO:0000256" key="6">
    <source>
        <dbReference type="SAM" id="Phobius"/>
    </source>
</evidence>
<dbReference type="PANTHER" id="PTHR37422">
    <property type="entry name" value="TEICHURONIC ACID BIOSYNTHESIS PROTEIN TUAE"/>
    <property type="match status" value="1"/>
</dbReference>
<keyword evidence="8" id="KW-0436">Ligase</keyword>
<keyword evidence="3 6" id="KW-1133">Transmembrane helix</keyword>
<evidence type="ECO:0000259" key="7">
    <source>
        <dbReference type="Pfam" id="PF04932"/>
    </source>
</evidence>
<feature type="transmembrane region" description="Helical" evidence="6">
    <location>
        <begin position="113"/>
        <end position="129"/>
    </location>
</feature>
<feature type="transmembrane region" description="Helical" evidence="6">
    <location>
        <begin position="230"/>
        <end position="247"/>
    </location>
</feature>
<evidence type="ECO:0000313" key="9">
    <source>
        <dbReference type="Proteomes" id="UP001314635"/>
    </source>
</evidence>
<comment type="subcellular location">
    <subcellularLocation>
        <location evidence="1">Membrane</location>
        <topology evidence="1">Multi-pass membrane protein</topology>
    </subcellularLocation>
</comment>
<dbReference type="Pfam" id="PF04932">
    <property type="entry name" value="Wzy_C"/>
    <property type="match status" value="1"/>
</dbReference>
<comment type="caution">
    <text evidence="8">The sequence shown here is derived from an EMBL/GenBank/DDBJ whole genome shotgun (WGS) entry which is preliminary data.</text>
</comment>
<feature type="transmembrane region" description="Helical" evidence="6">
    <location>
        <begin position="177"/>
        <end position="197"/>
    </location>
</feature>
<feature type="transmembrane region" description="Helical" evidence="6">
    <location>
        <begin position="380"/>
        <end position="400"/>
    </location>
</feature>